<evidence type="ECO:0000256" key="2">
    <source>
        <dbReference type="ARBA" id="ARBA00022448"/>
    </source>
</evidence>
<evidence type="ECO:0000313" key="12">
    <source>
        <dbReference type="Proteomes" id="UP000664218"/>
    </source>
</evidence>
<accession>A0A939HDE5</accession>
<dbReference type="GO" id="GO:0015740">
    <property type="term" value="P:C4-dicarboxylate transport"/>
    <property type="evidence" value="ECO:0007669"/>
    <property type="project" value="TreeGrafter"/>
</dbReference>
<gene>
    <name evidence="11" type="ORF">J3A84_09380</name>
</gene>
<dbReference type="GO" id="GO:0005886">
    <property type="term" value="C:plasma membrane"/>
    <property type="evidence" value="ECO:0007669"/>
    <property type="project" value="UniProtKB-SubCell"/>
</dbReference>
<keyword evidence="3" id="KW-1003">Cell membrane</keyword>
<feature type="domain" description="Tripartite ATP-independent periplasmic transporters DctQ component" evidence="10">
    <location>
        <begin position="27"/>
        <end position="153"/>
    </location>
</feature>
<feature type="transmembrane region" description="Helical" evidence="9">
    <location>
        <begin position="16"/>
        <end position="40"/>
    </location>
</feature>
<keyword evidence="7 9" id="KW-0472">Membrane</keyword>
<evidence type="ECO:0000259" key="10">
    <source>
        <dbReference type="Pfam" id="PF04290"/>
    </source>
</evidence>
<feature type="transmembrane region" description="Helical" evidence="9">
    <location>
        <begin position="52"/>
        <end position="69"/>
    </location>
</feature>
<dbReference type="InterPro" id="IPR007387">
    <property type="entry name" value="TRAP_DctQ"/>
</dbReference>
<dbReference type="EMBL" id="JAFNJU010000006">
    <property type="protein sequence ID" value="MBO1265238.1"/>
    <property type="molecule type" value="Genomic_DNA"/>
</dbReference>
<evidence type="ECO:0000256" key="4">
    <source>
        <dbReference type="ARBA" id="ARBA00022519"/>
    </source>
</evidence>
<keyword evidence="4" id="KW-0997">Cell inner membrane</keyword>
<name>A0A939HDE5_9CLOT</name>
<dbReference type="Proteomes" id="UP000664218">
    <property type="component" value="Unassembled WGS sequence"/>
</dbReference>
<dbReference type="PANTHER" id="PTHR35011">
    <property type="entry name" value="2,3-DIKETO-L-GULONATE TRAP TRANSPORTER SMALL PERMEASE PROTEIN YIAM"/>
    <property type="match status" value="1"/>
</dbReference>
<keyword evidence="5 9" id="KW-0812">Transmembrane</keyword>
<dbReference type="InterPro" id="IPR055348">
    <property type="entry name" value="DctQ"/>
</dbReference>
<keyword evidence="12" id="KW-1185">Reference proteome</keyword>
<comment type="similarity">
    <text evidence="8">Belongs to the TRAP transporter small permease family.</text>
</comment>
<keyword evidence="2" id="KW-0813">Transport</keyword>
<dbReference type="RefSeq" id="WP_207599757.1">
    <property type="nucleotide sequence ID" value="NZ_JAFNJU010000006.1"/>
</dbReference>
<dbReference type="Pfam" id="PF04290">
    <property type="entry name" value="DctQ"/>
    <property type="match status" value="1"/>
</dbReference>
<organism evidence="11 12">
    <name type="scientific">Proteiniclasticum aestuarii</name>
    <dbReference type="NCBI Taxonomy" id="2817862"/>
    <lineage>
        <taxon>Bacteria</taxon>
        <taxon>Bacillati</taxon>
        <taxon>Bacillota</taxon>
        <taxon>Clostridia</taxon>
        <taxon>Eubacteriales</taxon>
        <taxon>Clostridiaceae</taxon>
        <taxon>Proteiniclasticum</taxon>
    </lineage>
</organism>
<evidence type="ECO:0000256" key="3">
    <source>
        <dbReference type="ARBA" id="ARBA00022475"/>
    </source>
</evidence>
<feature type="transmembrane region" description="Helical" evidence="9">
    <location>
        <begin position="89"/>
        <end position="107"/>
    </location>
</feature>
<comment type="subcellular location">
    <subcellularLocation>
        <location evidence="1">Cell inner membrane</location>
        <topology evidence="1">Multi-pass membrane protein</topology>
    </subcellularLocation>
</comment>
<comment type="caution">
    <text evidence="11">The sequence shown here is derived from an EMBL/GenBank/DDBJ whole genome shotgun (WGS) entry which is preliminary data.</text>
</comment>
<feature type="transmembrane region" description="Helical" evidence="9">
    <location>
        <begin position="128"/>
        <end position="154"/>
    </location>
</feature>
<evidence type="ECO:0000313" key="11">
    <source>
        <dbReference type="EMBL" id="MBO1265238.1"/>
    </source>
</evidence>
<evidence type="ECO:0000256" key="7">
    <source>
        <dbReference type="ARBA" id="ARBA00023136"/>
    </source>
</evidence>
<evidence type="ECO:0000256" key="9">
    <source>
        <dbReference type="SAM" id="Phobius"/>
    </source>
</evidence>
<reference evidence="11" key="1">
    <citation type="submission" date="2021-03" db="EMBL/GenBank/DDBJ databases">
        <title>Proteiniclasticum marinus sp. nov., isolated from tidal flat sediment.</title>
        <authorList>
            <person name="Namirimu T."/>
            <person name="Yang J.-A."/>
            <person name="Yang S.-H."/>
            <person name="Kim Y.-J."/>
            <person name="Kwon K.K."/>
        </authorList>
    </citation>
    <scope>NUCLEOTIDE SEQUENCE</scope>
    <source>
        <strain evidence="11">SCR006</strain>
    </source>
</reference>
<evidence type="ECO:0000256" key="8">
    <source>
        <dbReference type="ARBA" id="ARBA00038436"/>
    </source>
</evidence>
<dbReference type="GO" id="GO:0022857">
    <property type="term" value="F:transmembrane transporter activity"/>
    <property type="evidence" value="ECO:0007669"/>
    <property type="project" value="TreeGrafter"/>
</dbReference>
<evidence type="ECO:0000256" key="1">
    <source>
        <dbReference type="ARBA" id="ARBA00004429"/>
    </source>
</evidence>
<dbReference type="AlphaFoldDB" id="A0A939HDE5"/>
<dbReference type="PANTHER" id="PTHR35011:SF11">
    <property type="entry name" value="TRAP TRANSPORTER SMALL PERMEASE PROTEIN"/>
    <property type="match status" value="1"/>
</dbReference>
<protein>
    <submittedName>
        <fullName evidence="11">TRAP transporter small permease</fullName>
    </submittedName>
</protein>
<sequence>MNNKRVGLSWLINLDIIIAGIALVVLVTLTLFGALSRYFLNNPFTWMEEIQLLLEVWVVFLGAGYAFRAGGHVAVELLVEYLPEKVQKIIEYFIAVIVIGTIGYLLYQSMGYFDLFQSSERTTSILRIPYTLVYGIVPIACVLMLVNYIGVFIVNNRKVDAVKEEKK</sequence>
<keyword evidence="6 9" id="KW-1133">Transmembrane helix</keyword>
<proteinExistence type="inferred from homology"/>
<evidence type="ECO:0000256" key="5">
    <source>
        <dbReference type="ARBA" id="ARBA00022692"/>
    </source>
</evidence>
<evidence type="ECO:0000256" key="6">
    <source>
        <dbReference type="ARBA" id="ARBA00022989"/>
    </source>
</evidence>